<protein>
    <recommendedName>
        <fullName evidence="5">Damage-inducible protein DinB</fullName>
    </recommendedName>
</protein>
<comment type="similarity">
    <text evidence="1">Belongs to the DinB family.</text>
</comment>
<keyword evidence="4" id="KW-1185">Reference proteome</keyword>
<dbReference type="RefSeq" id="WP_161819811.1">
    <property type="nucleotide sequence ID" value="NZ_JAACJS010000015.1"/>
</dbReference>
<dbReference type="SUPFAM" id="SSF109854">
    <property type="entry name" value="DinB/YfiT-like putative metalloenzymes"/>
    <property type="match status" value="1"/>
</dbReference>
<organism evidence="3 4">
    <name type="scientific">Sediminibacterium roseum</name>
    <dbReference type="NCBI Taxonomy" id="1978412"/>
    <lineage>
        <taxon>Bacteria</taxon>
        <taxon>Pseudomonadati</taxon>
        <taxon>Bacteroidota</taxon>
        <taxon>Chitinophagia</taxon>
        <taxon>Chitinophagales</taxon>
        <taxon>Chitinophagaceae</taxon>
        <taxon>Sediminibacterium</taxon>
    </lineage>
</organism>
<name>A0ABX0A305_9BACT</name>
<dbReference type="Gene3D" id="1.20.120.450">
    <property type="entry name" value="dinb family like domain"/>
    <property type="match status" value="1"/>
</dbReference>
<evidence type="ECO:0008006" key="5">
    <source>
        <dbReference type="Google" id="ProtNLM"/>
    </source>
</evidence>
<evidence type="ECO:0000256" key="1">
    <source>
        <dbReference type="ARBA" id="ARBA00008635"/>
    </source>
</evidence>
<dbReference type="InterPro" id="IPR034660">
    <property type="entry name" value="DinB/YfiT-like"/>
</dbReference>
<gene>
    <name evidence="3" type="ORF">GWC95_16500</name>
</gene>
<keyword evidence="2" id="KW-0479">Metal-binding</keyword>
<dbReference type="Pfam" id="PF05163">
    <property type="entry name" value="DinB"/>
    <property type="match status" value="1"/>
</dbReference>
<dbReference type="EMBL" id="JAACJS010000015">
    <property type="protein sequence ID" value="NCI51531.1"/>
    <property type="molecule type" value="Genomic_DNA"/>
</dbReference>
<proteinExistence type="inferred from homology"/>
<dbReference type="Proteomes" id="UP000753802">
    <property type="component" value="Unassembled WGS sequence"/>
</dbReference>
<evidence type="ECO:0000256" key="2">
    <source>
        <dbReference type="ARBA" id="ARBA00022723"/>
    </source>
</evidence>
<evidence type="ECO:0000313" key="4">
    <source>
        <dbReference type="Proteomes" id="UP000753802"/>
    </source>
</evidence>
<dbReference type="InterPro" id="IPR007837">
    <property type="entry name" value="DinB"/>
</dbReference>
<accession>A0ABX0A305</accession>
<comment type="caution">
    <text evidence="3">The sequence shown here is derived from an EMBL/GenBank/DDBJ whole genome shotgun (WGS) entry which is preliminary data.</text>
</comment>
<evidence type="ECO:0000313" key="3">
    <source>
        <dbReference type="EMBL" id="NCI51531.1"/>
    </source>
</evidence>
<sequence length="164" mass="18477">MFSSIRHFSDIWESETASTLACLNNLTDESLTKEYVNDYRTIDRLANHIVDCAAGIPHEAGLPVAGYEKIKFHTVHELVEAYKKNTAAVTAALTQWNDDTLQEETPMYGESWKKGFALWVTVVHQIHHRGQLTVLMRAAGLKVPGIYGPSKEEWEAMTFLPQAD</sequence>
<reference evidence="3 4" key="1">
    <citation type="submission" date="2020-01" db="EMBL/GenBank/DDBJ databases">
        <title>Genome analysis.</title>
        <authorList>
            <person name="Wu S."/>
            <person name="Wang G."/>
        </authorList>
    </citation>
    <scope>NUCLEOTIDE SEQUENCE [LARGE SCALE GENOMIC DNA]</scope>
    <source>
        <strain evidence="3 4">SYL130</strain>
    </source>
</reference>